<dbReference type="EMBL" id="BEXB01000001">
    <property type="protein sequence ID" value="GAY74565.1"/>
    <property type="molecule type" value="Genomic_DNA"/>
</dbReference>
<keyword evidence="4" id="KW-0418">Kinase</keyword>
<dbReference type="RefSeq" id="WP_262391936.1">
    <property type="nucleotide sequence ID" value="NZ_BEXB01000001.1"/>
</dbReference>
<dbReference type="PANTHER" id="PTHR43395">
    <property type="entry name" value="SENSOR HISTIDINE KINASE CHEA"/>
    <property type="match status" value="1"/>
</dbReference>
<name>A0A4Y1Z699_9BACL</name>
<proteinExistence type="predicted"/>
<dbReference type="InterPro" id="IPR008207">
    <property type="entry name" value="Sig_transdc_His_kin_Hpt_dom"/>
</dbReference>
<sequence>MDMSQYLGIFLDEAREHLQNLNDQLMTLEERSDDSELLNSIFRSAHTLKGSSGQMGFNNMMELTHTMENVFDALRNKKITASRDMVDVSF</sequence>
<dbReference type="GO" id="GO:0000160">
    <property type="term" value="P:phosphorelay signal transduction system"/>
    <property type="evidence" value="ECO:0007669"/>
    <property type="project" value="InterPro"/>
</dbReference>
<feature type="domain" description="HPt" evidence="3">
    <location>
        <begin position="1"/>
        <end position="90"/>
    </location>
</feature>
<dbReference type="InterPro" id="IPR036641">
    <property type="entry name" value="HPT_dom_sf"/>
</dbReference>
<evidence type="ECO:0000259" key="3">
    <source>
        <dbReference type="PROSITE" id="PS50894"/>
    </source>
</evidence>
<evidence type="ECO:0000256" key="2">
    <source>
        <dbReference type="SAM" id="Coils"/>
    </source>
</evidence>
<dbReference type="PROSITE" id="PS50894">
    <property type="entry name" value="HPT"/>
    <property type="match status" value="1"/>
</dbReference>
<dbReference type="AlphaFoldDB" id="A0A4Y1Z699"/>
<keyword evidence="1" id="KW-0597">Phosphoprotein</keyword>
<organism evidence="4 5">
    <name type="scientific">Sporolactobacillus inulinus</name>
    <dbReference type="NCBI Taxonomy" id="2078"/>
    <lineage>
        <taxon>Bacteria</taxon>
        <taxon>Bacillati</taxon>
        <taxon>Bacillota</taxon>
        <taxon>Bacilli</taxon>
        <taxon>Bacillales</taxon>
        <taxon>Sporolactobacillaceae</taxon>
        <taxon>Sporolactobacillus</taxon>
    </lineage>
</organism>
<accession>A0A4Y1Z699</accession>
<dbReference type="Pfam" id="PF01627">
    <property type="entry name" value="Hpt"/>
    <property type="match status" value="1"/>
</dbReference>
<dbReference type="SMART" id="SM00073">
    <property type="entry name" value="HPT"/>
    <property type="match status" value="1"/>
</dbReference>
<gene>
    <name evidence="4" type="ORF">NBRC111894_119</name>
</gene>
<evidence type="ECO:0000256" key="1">
    <source>
        <dbReference type="PROSITE-ProRule" id="PRU00110"/>
    </source>
</evidence>
<dbReference type="Proteomes" id="UP000319716">
    <property type="component" value="Unassembled WGS sequence"/>
</dbReference>
<evidence type="ECO:0000313" key="5">
    <source>
        <dbReference type="Proteomes" id="UP000319716"/>
    </source>
</evidence>
<feature type="modified residue" description="Phosphohistidine" evidence="1">
    <location>
        <position position="46"/>
    </location>
</feature>
<dbReference type="Gene3D" id="1.20.120.160">
    <property type="entry name" value="HPT domain"/>
    <property type="match status" value="1"/>
</dbReference>
<dbReference type="SUPFAM" id="SSF47226">
    <property type="entry name" value="Histidine-containing phosphotransfer domain, HPT domain"/>
    <property type="match status" value="1"/>
</dbReference>
<dbReference type="InterPro" id="IPR051315">
    <property type="entry name" value="Bact_Chemotaxis_CheA"/>
</dbReference>
<keyword evidence="2" id="KW-0175">Coiled coil</keyword>
<protein>
    <submittedName>
        <fullName evidence="4">Signal transduction histidine kinase CheA</fullName>
        <ecNumber evidence="4">2.7.3.-</ecNumber>
    </submittedName>
</protein>
<dbReference type="CDD" id="cd00088">
    <property type="entry name" value="HPT"/>
    <property type="match status" value="1"/>
</dbReference>
<keyword evidence="4" id="KW-0808">Transferase</keyword>
<dbReference type="EC" id="2.7.3.-" evidence="4"/>
<comment type="caution">
    <text evidence="4">The sequence shown here is derived from an EMBL/GenBank/DDBJ whole genome shotgun (WGS) entry which is preliminary data.</text>
</comment>
<dbReference type="PANTHER" id="PTHR43395:SF1">
    <property type="entry name" value="CHEMOTAXIS PROTEIN CHEA"/>
    <property type="match status" value="1"/>
</dbReference>
<evidence type="ECO:0000313" key="4">
    <source>
        <dbReference type="EMBL" id="GAY74565.1"/>
    </source>
</evidence>
<dbReference type="GO" id="GO:0016301">
    <property type="term" value="F:kinase activity"/>
    <property type="evidence" value="ECO:0007669"/>
    <property type="project" value="UniProtKB-KW"/>
</dbReference>
<feature type="coiled-coil region" evidence="2">
    <location>
        <begin position="11"/>
        <end position="38"/>
    </location>
</feature>
<reference evidence="4 5" key="1">
    <citation type="submission" date="2017-11" db="EMBL/GenBank/DDBJ databases">
        <title>Draft Genome Sequence of Sporolactobacillus inulinus NBRC 111894 Isolated from Koso, a Japanese Sugar-Vegetable Fermented Beverage.</title>
        <authorList>
            <person name="Chiou T.Y."/>
            <person name="Oshima K."/>
            <person name="Suda W."/>
            <person name="Hattori M."/>
            <person name="Takahashi T."/>
        </authorList>
    </citation>
    <scope>NUCLEOTIDE SEQUENCE [LARGE SCALE GENOMIC DNA]</scope>
    <source>
        <strain evidence="4 5">NBRC111894</strain>
    </source>
</reference>